<dbReference type="EMBL" id="FPLD01000102">
    <property type="protein sequence ID" value="SGZ11469.1"/>
    <property type="molecule type" value="Genomic_DNA"/>
</dbReference>
<dbReference type="InterPro" id="IPR012902">
    <property type="entry name" value="N_methyl_site"/>
</dbReference>
<dbReference type="AlphaFoldDB" id="A0A090IHA9"/>
<dbReference type="PROSITE" id="PS00409">
    <property type="entry name" value="PROKAR_NTER_METHYL"/>
    <property type="match status" value="1"/>
</dbReference>
<dbReference type="Gene3D" id="3.30.700.10">
    <property type="entry name" value="Glycoprotein, Type 4 Pilin"/>
    <property type="match status" value="1"/>
</dbReference>
<proteinExistence type="predicted"/>
<dbReference type="NCBIfam" id="TIGR02532">
    <property type="entry name" value="IV_pilin_GFxxxE"/>
    <property type="match status" value="1"/>
</dbReference>
<dbReference type="InterPro" id="IPR045584">
    <property type="entry name" value="Pilin-like"/>
</dbReference>
<protein>
    <submittedName>
        <fullName evidence="1">Type II secretory pathway, pseudopilin</fullName>
    </submittedName>
</protein>
<dbReference type="OrthoDB" id="5874092at2"/>
<dbReference type="SUPFAM" id="SSF54523">
    <property type="entry name" value="Pili subunits"/>
    <property type="match status" value="1"/>
</dbReference>
<name>A0A090IHA9_9GAMM</name>
<dbReference type="Proteomes" id="UP000183794">
    <property type="component" value="Unassembled WGS sequence"/>
</dbReference>
<dbReference type="HOGENOM" id="CLU_098637_3_3_6"/>
<dbReference type="Pfam" id="PF07963">
    <property type="entry name" value="N_methyl"/>
    <property type="match status" value="1"/>
</dbReference>
<evidence type="ECO:0000313" key="2">
    <source>
        <dbReference type="Proteomes" id="UP000183794"/>
    </source>
</evidence>
<gene>
    <name evidence="1" type="ORF">NVI5450_3697</name>
</gene>
<dbReference type="STRING" id="80854.MVIS_2450"/>
<evidence type="ECO:0000313" key="1">
    <source>
        <dbReference type="EMBL" id="SGZ11469.1"/>
    </source>
</evidence>
<dbReference type="PATRIC" id="fig|80854.5.peg.2609"/>
<reference evidence="1 2" key="1">
    <citation type="submission" date="2016-11" db="EMBL/GenBank/DDBJ databases">
        <authorList>
            <person name="Jaros S."/>
            <person name="Januszkiewicz K."/>
            <person name="Wedrychowicz H."/>
        </authorList>
    </citation>
    <scope>NUCLEOTIDE SEQUENCE [LARGE SCALE GENOMIC DNA]</scope>
    <source>
        <strain evidence="1">NVI 5450</strain>
    </source>
</reference>
<dbReference type="KEGG" id="mvs:MVIS_2450"/>
<dbReference type="RefSeq" id="WP_052678327.1">
    <property type="nucleotide sequence ID" value="NZ_CAWRBC010000118.1"/>
</dbReference>
<accession>A0A090IHA9</accession>
<organism evidence="1 2">
    <name type="scientific">Moritella viscosa</name>
    <dbReference type="NCBI Taxonomy" id="80854"/>
    <lineage>
        <taxon>Bacteria</taxon>
        <taxon>Pseudomonadati</taxon>
        <taxon>Pseudomonadota</taxon>
        <taxon>Gammaproteobacteria</taxon>
        <taxon>Alteromonadales</taxon>
        <taxon>Moritellaceae</taxon>
        <taxon>Moritella</taxon>
    </lineage>
</organism>
<sequence>MLNRNVSKGFTLIELVIVIIILGILTATAIPKFIDISRDARISVLESIAGSMRSVSSSVHMKGIIQNTPDTGPDSLRAIQTNLGPVDSWYKYPESKGEQGVGLGIVELISLDAEDIQVFSEDRSDPDCWFIKVGYDESVCYVQYKEACSSSIPPEILVDSTGC</sequence>